<evidence type="ECO:0000256" key="9">
    <source>
        <dbReference type="ARBA" id="ARBA00022984"/>
    </source>
</evidence>
<comment type="similarity">
    <text evidence="2 17">Belongs to the UppP family.</text>
</comment>
<dbReference type="HAMAP" id="MF_01006">
    <property type="entry name" value="Undec_diphosphatase"/>
    <property type="match status" value="1"/>
</dbReference>
<dbReference type="GO" id="GO:0046677">
    <property type="term" value="P:response to antibiotic"/>
    <property type="evidence" value="ECO:0007669"/>
    <property type="project" value="UniProtKB-UniRule"/>
</dbReference>
<evidence type="ECO:0000256" key="16">
    <source>
        <dbReference type="ARBA" id="ARBA00047594"/>
    </source>
</evidence>
<evidence type="ECO:0000256" key="13">
    <source>
        <dbReference type="ARBA" id="ARBA00023316"/>
    </source>
</evidence>
<keyword evidence="5 17" id="KW-1003">Cell membrane</keyword>
<evidence type="ECO:0000256" key="3">
    <source>
        <dbReference type="ARBA" id="ARBA00012374"/>
    </source>
</evidence>
<keyword evidence="9 17" id="KW-0573">Peptidoglycan synthesis</keyword>
<feature type="transmembrane region" description="Helical" evidence="17">
    <location>
        <begin position="131"/>
        <end position="152"/>
    </location>
</feature>
<organism evidence="18 19">
    <name type="scientific">Vallitalea pronyensis</name>
    <dbReference type="NCBI Taxonomy" id="1348613"/>
    <lineage>
        <taxon>Bacteria</taxon>
        <taxon>Bacillati</taxon>
        <taxon>Bacillota</taxon>
        <taxon>Clostridia</taxon>
        <taxon>Lachnospirales</taxon>
        <taxon>Vallitaleaceae</taxon>
        <taxon>Vallitalea</taxon>
    </lineage>
</organism>
<comment type="subcellular location">
    <subcellularLocation>
        <location evidence="1 17">Cell membrane</location>
        <topology evidence="1 17">Multi-pass membrane protein</topology>
    </subcellularLocation>
</comment>
<dbReference type="PANTHER" id="PTHR30622:SF2">
    <property type="entry name" value="UNDECAPRENYL-DIPHOSPHATASE"/>
    <property type="match status" value="1"/>
</dbReference>
<evidence type="ECO:0000256" key="14">
    <source>
        <dbReference type="ARBA" id="ARBA00032707"/>
    </source>
</evidence>
<dbReference type="EMBL" id="CP058649">
    <property type="protein sequence ID" value="QUI23039.1"/>
    <property type="molecule type" value="Genomic_DNA"/>
</dbReference>
<keyword evidence="11 17" id="KW-0472">Membrane</keyword>
<dbReference type="KEGG" id="vpy:HZI73_12400"/>
<comment type="function">
    <text evidence="17">Catalyzes the dephosphorylation of undecaprenyl diphosphate (UPP). Confers resistance to bacitracin.</text>
</comment>
<keyword evidence="19" id="KW-1185">Reference proteome</keyword>
<feature type="transmembrane region" description="Helical" evidence="17">
    <location>
        <begin position="66"/>
        <end position="83"/>
    </location>
</feature>
<dbReference type="Pfam" id="PF02673">
    <property type="entry name" value="BacA"/>
    <property type="match status" value="1"/>
</dbReference>
<keyword evidence="10 17" id="KW-1133">Transmembrane helix</keyword>
<evidence type="ECO:0000256" key="10">
    <source>
        <dbReference type="ARBA" id="ARBA00022989"/>
    </source>
</evidence>
<feature type="transmembrane region" description="Helical" evidence="17">
    <location>
        <begin position="104"/>
        <end position="125"/>
    </location>
</feature>
<keyword evidence="7 17" id="KW-0378">Hydrolase</keyword>
<protein>
    <recommendedName>
        <fullName evidence="4 17">Undecaprenyl-diphosphatase</fullName>
        <ecNumber evidence="3 17">3.6.1.27</ecNumber>
    </recommendedName>
    <alternativeName>
        <fullName evidence="15 17">Bacitracin resistance protein</fullName>
    </alternativeName>
    <alternativeName>
        <fullName evidence="14 17">Undecaprenyl pyrophosphate phosphatase</fullName>
    </alternativeName>
</protein>
<dbReference type="GO" id="GO:0008360">
    <property type="term" value="P:regulation of cell shape"/>
    <property type="evidence" value="ECO:0007669"/>
    <property type="project" value="UniProtKB-KW"/>
</dbReference>
<evidence type="ECO:0000256" key="4">
    <source>
        <dbReference type="ARBA" id="ARBA00021581"/>
    </source>
</evidence>
<dbReference type="RefSeq" id="WP_212698540.1">
    <property type="nucleotide sequence ID" value="NZ_CP058649.1"/>
</dbReference>
<evidence type="ECO:0000256" key="7">
    <source>
        <dbReference type="ARBA" id="ARBA00022801"/>
    </source>
</evidence>
<evidence type="ECO:0000256" key="12">
    <source>
        <dbReference type="ARBA" id="ARBA00023251"/>
    </source>
</evidence>
<sequence length="290" mass="31437">MSFVEAIIMGVIQGLTEFLPVSSSGHLAITRNILGLELDSILFEVLLHMGTLVAIVAVYYKDVLELIAGGFSIIGGCIRYIYIKGSNMILHHNRKVPPIINHEHQKFVMLIIVASIPTAIIGLLLENTITKAFNILLIPGICLLITGGLLYTTNKIPSGSKKEGKTTYKDAALVGVFQGLAGLPGISRSGSTIVAGLLRGFNKEFAVKFSFLMSLPAVIGAMLLQLKDMTLRTIPSVITAPYLAGTAISALVGYICIKFLIRLIKQNKLHYFAYYCFAVGLIVIGAYFIM</sequence>
<evidence type="ECO:0000313" key="19">
    <source>
        <dbReference type="Proteomes" id="UP000683246"/>
    </source>
</evidence>
<dbReference type="EC" id="3.6.1.27" evidence="3 17"/>
<evidence type="ECO:0000256" key="6">
    <source>
        <dbReference type="ARBA" id="ARBA00022692"/>
    </source>
</evidence>
<proteinExistence type="inferred from homology"/>
<feature type="transmembrane region" description="Helical" evidence="17">
    <location>
        <begin position="41"/>
        <end position="60"/>
    </location>
</feature>
<comment type="catalytic activity">
    <reaction evidence="16 17">
        <text>di-trans,octa-cis-undecaprenyl diphosphate + H2O = di-trans,octa-cis-undecaprenyl phosphate + phosphate + H(+)</text>
        <dbReference type="Rhea" id="RHEA:28094"/>
        <dbReference type="ChEBI" id="CHEBI:15377"/>
        <dbReference type="ChEBI" id="CHEBI:15378"/>
        <dbReference type="ChEBI" id="CHEBI:43474"/>
        <dbReference type="ChEBI" id="CHEBI:58405"/>
        <dbReference type="ChEBI" id="CHEBI:60392"/>
        <dbReference type="EC" id="3.6.1.27"/>
    </reaction>
</comment>
<accession>A0A8J8SH41</accession>
<comment type="miscellaneous">
    <text evidence="17">Bacitracin is thought to be involved in the inhibition of peptidoglycan synthesis by sequestering undecaprenyl diphosphate, thereby reducing the pool of lipid carrier available.</text>
</comment>
<dbReference type="InterPro" id="IPR003824">
    <property type="entry name" value="UppP"/>
</dbReference>
<keyword evidence="6 17" id="KW-0812">Transmembrane</keyword>
<evidence type="ECO:0000256" key="8">
    <source>
        <dbReference type="ARBA" id="ARBA00022960"/>
    </source>
</evidence>
<dbReference type="GO" id="GO:0071555">
    <property type="term" value="P:cell wall organization"/>
    <property type="evidence" value="ECO:0007669"/>
    <property type="project" value="UniProtKB-KW"/>
</dbReference>
<dbReference type="PANTHER" id="PTHR30622">
    <property type="entry name" value="UNDECAPRENYL-DIPHOSPHATASE"/>
    <property type="match status" value="1"/>
</dbReference>
<evidence type="ECO:0000256" key="1">
    <source>
        <dbReference type="ARBA" id="ARBA00004651"/>
    </source>
</evidence>
<gene>
    <name evidence="17" type="primary">uppP</name>
    <name evidence="18" type="ORF">HZI73_12400</name>
</gene>
<evidence type="ECO:0000256" key="5">
    <source>
        <dbReference type="ARBA" id="ARBA00022475"/>
    </source>
</evidence>
<evidence type="ECO:0000256" key="11">
    <source>
        <dbReference type="ARBA" id="ARBA00023136"/>
    </source>
</evidence>
<evidence type="ECO:0000256" key="15">
    <source>
        <dbReference type="ARBA" id="ARBA00032932"/>
    </source>
</evidence>
<dbReference type="AlphaFoldDB" id="A0A8J8SH41"/>
<dbReference type="GO" id="GO:0009252">
    <property type="term" value="P:peptidoglycan biosynthetic process"/>
    <property type="evidence" value="ECO:0007669"/>
    <property type="project" value="UniProtKB-KW"/>
</dbReference>
<evidence type="ECO:0000313" key="18">
    <source>
        <dbReference type="EMBL" id="QUI23039.1"/>
    </source>
</evidence>
<reference evidence="18" key="1">
    <citation type="submission" date="2020-07" db="EMBL/GenBank/DDBJ databases">
        <title>Vallitalea pronyensis genome.</title>
        <authorList>
            <person name="Postec A."/>
        </authorList>
    </citation>
    <scope>NUCLEOTIDE SEQUENCE</scope>
    <source>
        <strain evidence="18">FatNI3</strain>
    </source>
</reference>
<feature type="transmembrane region" description="Helical" evidence="17">
    <location>
        <begin position="269"/>
        <end position="289"/>
    </location>
</feature>
<keyword evidence="13 17" id="KW-0961">Cell wall biogenesis/degradation</keyword>
<feature type="transmembrane region" description="Helical" evidence="17">
    <location>
        <begin position="238"/>
        <end position="257"/>
    </location>
</feature>
<keyword evidence="12 17" id="KW-0046">Antibiotic resistance</keyword>
<evidence type="ECO:0000256" key="2">
    <source>
        <dbReference type="ARBA" id="ARBA00010621"/>
    </source>
</evidence>
<dbReference type="GO" id="GO:0050380">
    <property type="term" value="F:undecaprenyl-diphosphatase activity"/>
    <property type="evidence" value="ECO:0007669"/>
    <property type="project" value="UniProtKB-UniRule"/>
</dbReference>
<name>A0A8J8SH41_9FIRM</name>
<feature type="transmembrane region" description="Helical" evidence="17">
    <location>
        <begin position="205"/>
        <end position="226"/>
    </location>
</feature>
<evidence type="ECO:0000256" key="17">
    <source>
        <dbReference type="HAMAP-Rule" id="MF_01006"/>
    </source>
</evidence>
<dbReference type="GO" id="GO:0005886">
    <property type="term" value="C:plasma membrane"/>
    <property type="evidence" value="ECO:0007669"/>
    <property type="project" value="UniProtKB-SubCell"/>
</dbReference>
<dbReference type="Proteomes" id="UP000683246">
    <property type="component" value="Chromosome"/>
</dbReference>
<keyword evidence="8 17" id="KW-0133">Cell shape</keyword>